<reference evidence="3" key="1">
    <citation type="journal article" date="2019" name="Int. J. Syst. Evol. Microbiol.">
        <title>The Global Catalogue of Microorganisms (GCM) 10K type strain sequencing project: providing services to taxonomists for standard genome sequencing and annotation.</title>
        <authorList>
            <consortium name="The Broad Institute Genomics Platform"/>
            <consortium name="The Broad Institute Genome Sequencing Center for Infectious Disease"/>
            <person name="Wu L."/>
            <person name="Ma J."/>
        </authorList>
    </citation>
    <scope>NUCLEOTIDE SEQUENCE [LARGE SCALE GENOMIC DNA]</scope>
    <source>
        <strain evidence="3">NBRC 15640</strain>
    </source>
</reference>
<dbReference type="RefSeq" id="WP_126606072.1">
    <property type="nucleotide sequence ID" value="NZ_AP025144.1"/>
</dbReference>
<dbReference type="InterPro" id="IPR032710">
    <property type="entry name" value="NTF2-like_dom_sf"/>
</dbReference>
<evidence type="ECO:0000313" key="3">
    <source>
        <dbReference type="Proteomes" id="UP001156690"/>
    </source>
</evidence>
<gene>
    <name evidence="2" type="ORF">GCM10007932_28690</name>
</gene>
<dbReference type="Proteomes" id="UP001156690">
    <property type="component" value="Unassembled WGS sequence"/>
</dbReference>
<keyword evidence="3" id="KW-1185">Reference proteome</keyword>
<dbReference type="Pfam" id="PF12680">
    <property type="entry name" value="SnoaL_2"/>
    <property type="match status" value="1"/>
</dbReference>
<comment type="caution">
    <text evidence="2">The sequence shown here is derived from an EMBL/GenBank/DDBJ whole genome shotgun (WGS) entry which is preliminary data.</text>
</comment>
<organism evidence="2 3">
    <name type="scientific">Vibrio penaeicida</name>
    <dbReference type="NCBI Taxonomy" id="104609"/>
    <lineage>
        <taxon>Bacteria</taxon>
        <taxon>Pseudomonadati</taxon>
        <taxon>Pseudomonadota</taxon>
        <taxon>Gammaproteobacteria</taxon>
        <taxon>Vibrionales</taxon>
        <taxon>Vibrionaceae</taxon>
        <taxon>Vibrio</taxon>
    </lineage>
</organism>
<sequence>MSQETLDACKAGIMAWQNAFNQGDAEGYASQYAESTEMVAKPFGIFKGRDEIETFWANLIGQGFTEVEYSNIDWQPEGEDGYILTAQWQMNKAYSVFHREHWQIQADGKARLVYDEFEVLGER</sequence>
<dbReference type="AlphaFoldDB" id="A0AAV5NSI9"/>
<name>A0AAV5NSI9_9VIBR</name>
<feature type="domain" description="SnoaL-like" evidence="1">
    <location>
        <begin position="15"/>
        <end position="109"/>
    </location>
</feature>
<dbReference type="SUPFAM" id="SSF54427">
    <property type="entry name" value="NTF2-like"/>
    <property type="match status" value="1"/>
</dbReference>
<evidence type="ECO:0000259" key="1">
    <source>
        <dbReference type="Pfam" id="PF12680"/>
    </source>
</evidence>
<dbReference type="InterPro" id="IPR037401">
    <property type="entry name" value="SnoaL-like"/>
</dbReference>
<evidence type="ECO:0000313" key="2">
    <source>
        <dbReference type="EMBL" id="GLQ73509.1"/>
    </source>
</evidence>
<protein>
    <recommendedName>
        <fullName evidence="1">SnoaL-like domain-containing protein</fullName>
    </recommendedName>
</protein>
<accession>A0AAV5NSI9</accession>
<dbReference type="Gene3D" id="3.10.450.50">
    <property type="match status" value="1"/>
</dbReference>
<proteinExistence type="predicted"/>
<dbReference type="EMBL" id="BSNX01000032">
    <property type="protein sequence ID" value="GLQ73509.1"/>
    <property type="molecule type" value="Genomic_DNA"/>
</dbReference>